<dbReference type="PANTHER" id="PTHR24384:SF189">
    <property type="entry name" value="C2H2-TYPE DOMAIN-CONTAINING PROTEIN-RELATED"/>
    <property type="match status" value="1"/>
</dbReference>
<feature type="domain" description="C2H2-type" evidence="11">
    <location>
        <begin position="27"/>
        <end position="54"/>
    </location>
</feature>
<keyword evidence="7" id="KW-0238">DNA-binding</keyword>
<dbReference type="SUPFAM" id="SSF57667">
    <property type="entry name" value="beta-beta-alpha zinc fingers"/>
    <property type="match status" value="4"/>
</dbReference>
<evidence type="ECO:0000256" key="10">
    <source>
        <dbReference type="PROSITE-ProRule" id="PRU00042"/>
    </source>
</evidence>
<feature type="domain" description="C2H2-type" evidence="11">
    <location>
        <begin position="1"/>
        <end position="24"/>
    </location>
</feature>
<protein>
    <submittedName>
        <fullName evidence="12">Zf-C2H2 4 and zf-C2H2 and zf-H2C2 2 domain contai ning protein</fullName>
    </submittedName>
</protein>
<evidence type="ECO:0000256" key="2">
    <source>
        <dbReference type="ARBA" id="ARBA00022723"/>
    </source>
</evidence>
<evidence type="ECO:0000256" key="7">
    <source>
        <dbReference type="ARBA" id="ARBA00023125"/>
    </source>
</evidence>
<keyword evidence="4 10" id="KW-0863">Zinc-finger</keyword>
<proteinExistence type="predicted"/>
<dbReference type="PANTHER" id="PTHR24384">
    <property type="entry name" value="FINGER PUTATIVE TRANSCRIPTION FACTOR FAMILY-RELATED"/>
    <property type="match status" value="1"/>
</dbReference>
<evidence type="ECO:0000256" key="4">
    <source>
        <dbReference type="ARBA" id="ARBA00022771"/>
    </source>
</evidence>
<dbReference type="GO" id="GO:0008270">
    <property type="term" value="F:zinc ion binding"/>
    <property type="evidence" value="ECO:0007669"/>
    <property type="project" value="UniProtKB-KW"/>
</dbReference>
<dbReference type="Pfam" id="PF00096">
    <property type="entry name" value="zf-C2H2"/>
    <property type="match status" value="4"/>
</dbReference>
<dbReference type="InterPro" id="IPR013087">
    <property type="entry name" value="Znf_C2H2_type"/>
</dbReference>
<keyword evidence="3" id="KW-0677">Repeat</keyword>
<dbReference type="OrthoDB" id="6020621at2759"/>
<keyword evidence="5" id="KW-0862">Zinc</keyword>
<keyword evidence="6" id="KW-0805">Transcription regulation</keyword>
<feature type="domain" description="C2H2-type" evidence="11">
    <location>
        <begin position="164"/>
        <end position="191"/>
    </location>
</feature>
<dbReference type="Proteomes" id="UP000030665">
    <property type="component" value="Unassembled WGS sequence"/>
</dbReference>
<dbReference type="STRING" id="36087.A0A077ZI28"/>
<reference evidence="12" key="1">
    <citation type="submission" date="2014-01" db="EMBL/GenBank/DDBJ databases">
        <authorList>
            <person name="Aslett M."/>
        </authorList>
    </citation>
    <scope>NUCLEOTIDE SEQUENCE</scope>
</reference>
<dbReference type="GO" id="GO:0000981">
    <property type="term" value="F:DNA-binding transcription factor activity, RNA polymerase II-specific"/>
    <property type="evidence" value="ECO:0007669"/>
    <property type="project" value="TreeGrafter"/>
</dbReference>
<feature type="domain" description="C2H2-type" evidence="11">
    <location>
        <begin position="55"/>
        <end position="82"/>
    </location>
</feature>
<accession>A0A077ZI28</accession>
<keyword evidence="2" id="KW-0479">Metal-binding</keyword>
<dbReference type="SMART" id="SM00355">
    <property type="entry name" value="ZnF_C2H2"/>
    <property type="match status" value="7"/>
</dbReference>
<keyword evidence="13" id="KW-1185">Reference proteome</keyword>
<evidence type="ECO:0000256" key="8">
    <source>
        <dbReference type="ARBA" id="ARBA00023163"/>
    </source>
</evidence>
<dbReference type="EMBL" id="HG806599">
    <property type="protein sequence ID" value="CDW59464.1"/>
    <property type="molecule type" value="Genomic_DNA"/>
</dbReference>
<feature type="domain" description="C2H2-type" evidence="11">
    <location>
        <begin position="136"/>
        <end position="158"/>
    </location>
</feature>
<dbReference type="InterPro" id="IPR036236">
    <property type="entry name" value="Znf_C2H2_sf"/>
</dbReference>
<comment type="subcellular location">
    <subcellularLocation>
        <location evidence="1">Nucleus</location>
    </subcellularLocation>
</comment>
<evidence type="ECO:0000256" key="1">
    <source>
        <dbReference type="ARBA" id="ARBA00004123"/>
    </source>
</evidence>
<gene>
    <name evidence="12" type="ORF">TTRE_0000779801</name>
</gene>
<dbReference type="PROSITE" id="PS00028">
    <property type="entry name" value="ZINC_FINGER_C2H2_1"/>
    <property type="match status" value="6"/>
</dbReference>
<evidence type="ECO:0000313" key="13">
    <source>
        <dbReference type="Proteomes" id="UP000030665"/>
    </source>
</evidence>
<dbReference type="PROSITE" id="PS50157">
    <property type="entry name" value="ZINC_FINGER_C2H2_2"/>
    <property type="match status" value="6"/>
</dbReference>
<sequence>MCPLCDCAFYEKECLAKHMRSHGGNLFACSECDKKFTDRQFLIRHMGVHTGVKKYVCEMCSKNFSTVEHLAAHRHVHEERKVACEKCRFRFTSKAALKEHRKCHSSRFRKFCYMCTVRFETRVDHVNDAHQPLKRYICGICQKTFWKLESLEVHFYKHRQISTFPCPKCDRTFSKQDALSRHLRLHAGVKANRCFHCTQAFNKKIEIFDHIRSHYKHPSTHIVVATKHGGHIDTTIVADAKKEDQETSDERDQMNANGLEFHSRSERGMLEQQPNDLFFIDFSDPHNVIDGSAARGNSNRIGNVPMQMVCEGMPLLPEQLVDQETIYIETDSADIVQADVIGSVDI</sequence>
<evidence type="ECO:0000256" key="5">
    <source>
        <dbReference type="ARBA" id="ARBA00022833"/>
    </source>
</evidence>
<feature type="domain" description="C2H2-type" evidence="11">
    <location>
        <begin position="82"/>
        <end position="109"/>
    </location>
</feature>
<evidence type="ECO:0000256" key="9">
    <source>
        <dbReference type="ARBA" id="ARBA00023242"/>
    </source>
</evidence>
<reference evidence="12" key="2">
    <citation type="submission" date="2014-03" db="EMBL/GenBank/DDBJ databases">
        <title>The whipworm genome and dual-species transcriptomics of an intimate host-pathogen interaction.</title>
        <authorList>
            <person name="Foth B.J."/>
            <person name="Tsai I.J."/>
            <person name="Reid A.J."/>
            <person name="Bancroft A.J."/>
            <person name="Nichol S."/>
            <person name="Tracey A."/>
            <person name="Holroyd N."/>
            <person name="Cotton J.A."/>
            <person name="Stanley E.J."/>
            <person name="Zarowiecki M."/>
            <person name="Liu J.Z."/>
            <person name="Huckvale T."/>
            <person name="Cooper P.J."/>
            <person name="Grencis R.K."/>
            <person name="Berriman M."/>
        </authorList>
    </citation>
    <scope>NUCLEOTIDE SEQUENCE [LARGE SCALE GENOMIC DNA]</scope>
</reference>
<keyword evidence="9" id="KW-0539">Nucleus</keyword>
<dbReference type="FunFam" id="3.30.160.60:FF:000100">
    <property type="entry name" value="Zinc finger 45-like"/>
    <property type="match status" value="1"/>
</dbReference>
<dbReference type="Gene3D" id="3.30.160.60">
    <property type="entry name" value="Classic Zinc Finger"/>
    <property type="match status" value="4"/>
</dbReference>
<name>A0A077ZI28_TRITR</name>
<dbReference type="GO" id="GO:0000978">
    <property type="term" value="F:RNA polymerase II cis-regulatory region sequence-specific DNA binding"/>
    <property type="evidence" value="ECO:0007669"/>
    <property type="project" value="TreeGrafter"/>
</dbReference>
<dbReference type="AlphaFoldDB" id="A0A077ZI28"/>
<keyword evidence="8" id="KW-0804">Transcription</keyword>
<dbReference type="GO" id="GO:0005634">
    <property type="term" value="C:nucleus"/>
    <property type="evidence" value="ECO:0007669"/>
    <property type="project" value="UniProtKB-SubCell"/>
</dbReference>
<evidence type="ECO:0000256" key="6">
    <source>
        <dbReference type="ARBA" id="ARBA00023015"/>
    </source>
</evidence>
<evidence type="ECO:0000313" key="12">
    <source>
        <dbReference type="EMBL" id="CDW59464.1"/>
    </source>
</evidence>
<dbReference type="InterPro" id="IPR050752">
    <property type="entry name" value="C2H2-ZF_domain"/>
</dbReference>
<organism evidence="12 13">
    <name type="scientific">Trichuris trichiura</name>
    <name type="common">Whipworm</name>
    <name type="synonym">Trichocephalus trichiurus</name>
    <dbReference type="NCBI Taxonomy" id="36087"/>
    <lineage>
        <taxon>Eukaryota</taxon>
        <taxon>Metazoa</taxon>
        <taxon>Ecdysozoa</taxon>
        <taxon>Nematoda</taxon>
        <taxon>Enoplea</taxon>
        <taxon>Dorylaimia</taxon>
        <taxon>Trichinellida</taxon>
        <taxon>Trichuridae</taxon>
        <taxon>Trichuris</taxon>
    </lineage>
</organism>
<evidence type="ECO:0000259" key="11">
    <source>
        <dbReference type="PROSITE" id="PS50157"/>
    </source>
</evidence>
<evidence type="ECO:0000256" key="3">
    <source>
        <dbReference type="ARBA" id="ARBA00022737"/>
    </source>
</evidence>